<dbReference type="InParanoid" id="A0A395JFM7"/>
<keyword evidence="2" id="KW-1185">Reference proteome</keyword>
<proteinExistence type="predicted"/>
<dbReference type="AlphaFoldDB" id="A0A395JFM7"/>
<accession>A0A395JFM7</accession>
<dbReference type="EMBL" id="QNRT01000006">
    <property type="protein sequence ID" value="RBP48560.1"/>
    <property type="molecule type" value="Genomic_DNA"/>
</dbReference>
<dbReference type="Proteomes" id="UP000253083">
    <property type="component" value="Unassembled WGS sequence"/>
</dbReference>
<comment type="caution">
    <text evidence="1">The sequence shown here is derived from an EMBL/GenBank/DDBJ whole genome shotgun (WGS) entry which is preliminary data.</text>
</comment>
<evidence type="ECO:0000313" key="1">
    <source>
        <dbReference type="EMBL" id="RBP48560.1"/>
    </source>
</evidence>
<sequence length="160" mass="16665">MSIENNPELISHYQSLAKTYVEGQRENMLQVVGGDQKLSIEAIKDSPITANVVLSVIGVGYVKIIVTMTIDGEDIKFEGEGGGLIVGAGGISFCAGISGFSRAQLVGQRMNFNLAVNTPSNPGQISLMIDQQVFGPKVVMHGAALVVAAGVATGTGTWGK</sequence>
<protein>
    <submittedName>
        <fullName evidence="1">Uncharacterized protein</fullName>
    </submittedName>
</protein>
<dbReference type="RefSeq" id="WP_113955593.1">
    <property type="nucleotide sequence ID" value="NZ_QNRT01000006.1"/>
</dbReference>
<organism evidence="1 2">
    <name type="scientific">Arenicella xantha</name>
    <dbReference type="NCBI Taxonomy" id="644221"/>
    <lineage>
        <taxon>Bacteria</taxon>
        <taxon>Pseudomonadati</taxon>
        <taxon>Pseudomonadota</taxon>
        <taxon>Gammaproteobacteria</taxon>
        <taxon>Arenicellales</taxon>
        <taxon>Arenicellaceae</taxon>
        <taxon>Arenicella</taxon>
    </lineage>
</organism>
<evidence type="ECO:0000313" key="2">
    <source>
        <dbReference type="Proteomes" id="UP000253083"/>
    </source>
</evidence>
<name>A0A395JFM7_9GAMM</name>
<gene>
    <name evidence="1" type="ORF">DFR28_10646</name>
</gene>
<reference evidence="1 2" key="1">
    <citation type="submission" date="2018-06" db="EMBL/GenBank/DDBJ databases">
        <title>Genomic Encyclopedia of Type Strains, Phase IV (KMG-IV): sequencing the most valuable type-strain genomes for metagenomic binning, comparative biology and taxonomic classification.</title>
        <authorList>
            <person name="Goeker M."/>
        </authorList>
    </citation>
    <scope>NUCLEOTIDE SEQUENCE [LARGE SCALE GENOMIC DNA]</scope>
    <source>
        <strain evidence="1 2">DSM 24032</strain>
    </source>
</reference>